<reference evidence="1 2" key="1">
    <citation type="submission" date="2018-11" db="EMBL/GenBank/DDBJ databases">
        <authorList>
            <person name="Ye M.-Q."/>
            <person name="Du Z.-J."/>
        </authorList>
    </citation>
    <scope>NUCLEOTIDE SEQUENCE [LARGE SCALE GENOMIC DNA]</scope>
    <source>
        <strain evidence="1 2">U0105</strain>
    </source>
</reference>
<proteinExistence type="predicted"/>
<dbReference type="RefSeq" id="WP_124026125.1">
    <property type="nucleotide sequence ID" value="NZ_JBHRSN010000005.1"/>
</dbReference>
<keyword evidence="2" id="KW-1185">Reference proteome</keyword>
<dbReference type="AlphaFoldDB" id="A0A3N5Y4N6"/>
<name>A0A3N5Y4N6_9ALTE</name>
<evidence type="ECO:0000313" key="1">
    <source>
        <dbReference type="EMBL" id="RPJ68123.1"/>
    </source>
</evidence>
<sequence>MRRFSITLLFFYFTAILNNSMVEARTNTESIDIEILEELTSFFSINQGVFEGAGRFLKEVENSQFVVLGELHNRQQISVFTVALLAEASKYGYQHFAVETGPYSAQKLHELSSNSLTAVTHFYDEYSNKMFGIYPIPFFGGQADLKILEEVHKRKFKLWGLDQEFVFALPFIIDDLYEQYREKISEREREIYRRLKRSLFWKNLRAQLFSSYALSCEILQSGEFLAFIEIFKVKDRSSSSIVDAISSSLNIYCLFESGSSKESNQIRINNFKQQFDKEFDRYRREQENEPKVIVKMGSYHSGRDRSPLNFHDIGHHLAEKASQMKGRTLHVRFLNRFVEGKDMYLNKQHSKYHSFIKMGTTNQWSMIDLRPLRKKIELGELVANKAETQVIKNYDIILITPNDRKVATHY</sequence>
<evidence type="ECO:0000313" key="2">
    <source>
        <dbReference type="Proteomes" id="UP000275281"/>
    </source>
</evidence>
<protein>
    <submittedName>
        <fullName evidence="1">Uncharacterized protein</fullName>
    </submittedName>
</protein>
<dbReference type="OrthoDB" id="128385at2"/>
<dbReference type="Proteomes" id="UP000275281">
    <property type="component" value="Unassembled WGS sequence"/>
</dbReference>
<accession>A0A3N5Y4N6</accession>
<comment type="caution">
    <text evidence="1">The sequence shown here is derived from an EMBL/GenBank/DDBJ whole genome shotgun (WGS) entry which is preliminary data.</text>
</comment>
<gene>
    <name evidence="1" type="ORF">DRW07_01550</name>
</gene>
<dbReference type="EMBL" id="RPOK01000001">
    <property type="protein sequence ID" value="RPJ68123.1"/>
    <property type="molecule type" value="Genomic_DNA"/>
</dbReference>
<organism evidence="1 2">
    <name type="scientific">Alteromonas sediminis</name>
    <dbReference type="NCBI Taxonomy" id="2259342"/>
    <lineage>
        <taxon>Bacteria</taxon>
        <taxon>Pseudomonadati</taxon>
        <taxon>Pseudomonadota</taxon>
        <taxon>Gammaproteobacteria</taxon>
        <taxon>Alteromonadales</taxon>
        <taxon>Alteromonadaceae</taxon>
        <taxon>Alteromonas/Salinimonas group</taxon>
        <taxon>Alteromonas</taxon>
    </lineage>
</organism>